<reference evidence="3 4" key="1">
    <citation type="submission" date="2020-08" db="EMBL/GenBank/DDBJ databases">
        <authorList>
            <person name="Koutsovoulos G."/>
            <person name="Danchin GJ E."/>
        </authorList>
    </citation>
    <scope>NUCLEOTIDE SEQUENCE [LARGE SCALE GENOMIC DNA]</scope>
</reference>
<name>A0A6V7VV25_MELEN</name>
<keyword evidence="1" id="KW-0812">Transmembrane</keyword>
<evidence type="ECO:0000313" key="3">
    <source>
        <dbReference type="EMBL" id="CAD2178807.1"/>
    </source>
</evidence>
<evidence type="ECO:0000256" key="1">
    <source>
        <dbReference type="SAM" id="Phobius"/>
    </source>
</evidence>
<dbReference type="Proteomes" id="UP000580250">
    <property type="component" value="Unassembled WGS sequence"/>
</dbReference>
<dbReference type="AlphaFoldDB" id="A0A6V7VV25"/>
<proteinExistence type="predicted"/>
<feature type="transmembrane region" description="Helical" evidence="1">
    <location>
        <begin position="275"/>
        <end position="295"/>
    </location>
</feature>
<evidence type="ECO:0000256" key="2">
    <source>
        <dbReference type="SAM" id="SignalP"/>
    </source>
</evidence>
<keyword evidence="2" id="KW-0732">Signal</keyword>
<keyword evidence="1" id="KW-0472">Membrane</keyword>
<comment type="caution">
    <text evidence="3">The sequence shown here is derived from an EMBL/GenBank/DDBJ whole genome shotgun (WGS) entry which is preliminary data.</text>
</comment>
<protein>
    <submittedName>
        <fullName evidence="3">Uncharacterized protein</fullName>
    </submittedName>
</protein>
<feature type="chain" id="PRO_5028288536" evidence="2">
    <location>
        <begin position="17"/>
        <end position="297"/>
    </location>
</feature>
<organism evidence="3 4">
    <name type="scientific">Meloidogyne enterolobii</name>
    <name type="common">Root-knot nematode worm</name>
    <name type="synonym">Meloidogyne mayaguensis</name>
    <dbReference type="NCBI Taxonomy" id="390850"/>
    <lineage>
        <taxon>Eukaryota</taxon>
        <taxon>Metazoa</taxon>
        <taxon>Ecdysozoa</taxon>
        <taxon>Nematoda</taxon>
        <taxon>Chromadorea</taxon>
        <taxon>Rhabditida</taxon>
        <taxon>Tylenchina</taxon>
        <taxon>Tylenchomorpha</taxon>
        <taxon>Tylenchoidea</taxon>
        <taxon>Meloidogynidae</taxon>
        <taxon>Meloidogyninae</taxon>
        <taxon>Meloidogyne</taxon>
    </lineage>
</organism>
<dbReference type="EMBL" id="CAJEWN010000327">
    <property type="protein sequence ID" value="CAD2178807.1"/>
    <property type="molecule type" value="Genomic_DNA"/>
</dbReference>
<evidence type="ECO:0000313" key="4">
    <source>
        <dbReference type="Proteomes" id="UP000580250"/>
    </source>
</evidence>
<feature type="signal peptide" evidence="2">
    <location>
        <begin position="1"/>
        <end position="16"/>
    </location>
</feature>
<accession>A0A6V7VV25</accession>
<sequence length="297" mass="35342">MWRIFVCIILFKSACSVKHKGESSNNQEQKITEKEEDTIFIEDDEIIRNINTAFPGAIVNASDVVGINSTDLNNFYINIKIESEIIYEELPINFNLPKDGRRYFVKLFKFNKSDGKNVGQFIAQDFTKNYDNISFKLENNIVADMKPIKSKNKLFYTKNNLFSIYVFEGKELKFFGYFDLGIMFNIVKINLKYKKINIIELDPMLFDSPKRYMFFTFENKNYINPKFIYCNKHPKWFLPIINRNSLYKLNACKGDEYILHFEHFNKDMEPQKCSLYYILIVERLYLLLMLIYIILIL</sequence>
<keyword evidence="1" id="KW-1133">Transmembrane helix</keyword>
<gene>
    <name evidence="3" type="ORF">MENT_LOCUS30763</name>
</gene>